<evidence type="ECO:0000313" key="2">
    <source>
        <dbReference type="Proteomes" id="UP000692954"/>
    </source>
</evidence>
<comment type="caution">
    <text evidence="1">The sequence shown here is derived from an EMBL/GenBank/DDBJ whole genome shotgun (WGS) entry which is preliminary data.</text>
</comment>
<name>A0A8S1QW56_9CILI</name>
<dbReference type="AlphaFoldDB" id="A0A8S1QW56"/>
<proteinExistence type="predicted"/>
<sequence length="56" mass="6613">MIIKENKSQPKTYLGFLPQDYFNKNSVKILKTRFANQLIALSYMGCQQLEIRIFID</sequence>
<dbReference type="EMBL" id="CAJJDN010000122">
    <property type="protein sequence ID" value="CAD8119789.1"/>
    <property type="molecule type" value="Genomic_DNA"/>
</dbReference>
<gene>
    <name evidence="1" type="ORF">PSON_ATCC_30995.1.T1220195</name>
</gene>
<accession>A0A8S1QW56</accession>
<organism evidence="1 2">
    <name type="scientific">Paramecium sonneborni</name>
    <dbReference type="NCBI Taxonomy" id="65129"/>
    <lineage>
        <taxon>Eukaryota</taxon>
        <taxon>Sar</taxon>
        <taxon>Alveolata</taxon>
        <taxon>Ciliophora</taxon>
        <taxon>Intramacronucleata</taxon>
        <taxon>Oligohymenophorea</taxon>
        <taxon>Peniculida</taxon>
        <taxon>Parameciidae</taxon>
        <taxon>Paramecium</taxon>
    </lineage>
</organism>
<evidence type="ECO:0000313" key="1">
    <source>
        <dbReference type="EMBL" id="CAD8119789.1"/>
    </source>
</evidence>
<protein>
    <submittedName>
        <fullName evidence="1">Uncharacterized protein</fullName>
    </submittedName>
</protein>
<dbReference type="Proteomes" id="UP000692954">
    <property type="component" value="Unassembled WGS sequence"/>
</dbReference>
<reference evidence="1" key="1">
    <citation type="submission" date="2021-01" db="EMBL/GenBank/DDBJ databases">
        <authorList>
            <consortium name="Genoscope - CEA"/>
            <person name="William W."/>
        </authorList>
    </citation>
    <scope>NUCLEOTIDE SEQUENCE</scope>
</reference>
<keyword evidence="2" id="KW-1185">Reference proteome</keyword>